<protein>
    <submittedName>
        <fullName evidence="2">Putative membrane protein</fullName>
    </submittedName>
</protein>
<feature type="non-terminal residue" evidence="2">
    <location>
        <position position="1"/>
    </location>
</feature>
<dbReference type="RefSeq" id="XP_019969737.1">
    <property type="nucleotide sequence ID" value="XM_020114260.1"/>
</dbReference>
<comment type="caution">
    <text evidence="2">The sequence shown here is derived from an EMBL/GenBank/DDBJ whole genome shotgun (WGS) entry which is preliminary data.</text>
</comment>
<dbReference type="KEGG" id="prei:PRSY57_0019300C"/>
<sequence>DRKYYNNNNNDNNNDNNNNNNNNDNNNTNYLFNNNMLSPYNNFINQIICIHPYFILINNTNFNLVMCKSCNFYNNNNKNYKTSEEREQNKNKRNYYFPRHSSHVINLISSDVDRNFFFYISNCNNIKNYLFICGKVDISKESTIILCFLNNKNIKHKENTTKRKHTNNYNIKNNYNINNNNDKKHIKTGKQTYHVTFIHLKINICKGFKLQEYYKKNIFPNSMYIIISEYVNNMSKFEKYISYINNYNSNK</sequence>
<dbReference type="AlphaFoldDB" id="A0A151L2J1"/>
<dbReference type="Proteomes" id="UP000076359">
    <property type="component" value="Unassembled WGS sequence"/>
</dbReference>
<dbReference type="VEuPathDB" id="PlasmoDB:PRCDC_1323300"/>
<evidence type="ECO:0000313" key="3">
    <source>
        <dbReference type="Proteomes" id="UP000076359"/>
    </source>
</evidence>
<organism evidence="2 3">
    <name type="scientific">Plasmodium reichenowi</name>
    <dbReference type="NCBI Taxonomy" id="5854"/>
    <lineage>
        <taxon>Eukaryota</taxon>
        <taxon>Sar</taxon>
        <taxon>Alveolata</taxon>
        <taxon>Apicomplexa</taxon>
        <taxon>Aconoidasida</taxon>
        <taxon>Haemosporida</taxon>
        <taxon>Plasmodiidae</taxon>
        <taxon>Plasmodium</taxon>
        <taxon>Plasmodium (Laverania)</taxon>
    </lineage>
</organism>
<reference evidence="2 3" key="1">
    <citation type="journal article" date="2016" name="Nat. Commun.">
        <title>Genomes of cryptic chimpanzee Plasmodium species reveal key evolutionary events leading to human malaria.</title>
        <authorList>
            <person name="Sundararaman S.A."/>
            <person name="Plenderleith L.J."/>
            <person name="Liu W."/>
            <person name="Loy D.E."/>
            <person name="Learn G.H."/>
            <person name="Li Y."/>
            <person name="Shaw K.S."/>
            <person name="Ayouba A."/>
            <person name="Peeters M."/>
            <person name="Speede S."/>
            <person name="Shaw G.M."/>
            <person name="Bushman F.D."/>
            <person name="Brisson D."/>
            <person name="Rayner J.C."/>
            <person name="Sharp P.M."/>
            <person name="Hahn B.H."/>
        </authorList>
    </citation>
    <scope>NUCLEOTIDE SEQUENCE [LARGE SCALE GENOMIC DNA]</scope>
    <source>
        <strain evidence="2 3">SY57</strain>
    </source>
</reference>
<gene>
    <name evidence="2" type="ORF">PRSY57_0019300C</name>
</gene>
<name>A0A151L2J1_PLARE</name>
<feature type="region of interest" description="Disordered" evidence="1">
    <location>
        <begin position="1"/>
        <end position="27"/>
    </location>
</feature>
<feature type="non-terminal residue" evidence="2">
    <location>
        <position position="251"/>
    </location>
</feature>
<accession>A0A151L2J1</accession>
<dbReference type="VEuPathDB" id="PlasmoDB:PRG01_1326400"/>
<evidence type="ECO:0000313" key="2">
    <source>
        <dbReference type="EMBL" id="KYN93171.1"/>
    </source>
</evidence>
<dbReference type="EMBL" id="LVLA01000253">
    <property type="protein sequence ID" value="KYN93171.1"/>
    <property type="molecule type" value="Genomic_DNA"/>
</dbReference>
<dbReference type="GeneID" id="30953614"/>
<evidence type="ECO:0000256" key="1">
    <source>
        <dbReference type="SAM" id="MobiDB-lite"/>
    </source>
</evidence>
<proteinExistence type="predicted"/>